<feature type="domain" description="YozE SAM-like" evidence="1">
    <location>
        <begin position="4"/>
        <end position="66"/>
    </location>
</feature>
<dbReference type="RefSeq" id="WP_200556815.1">
    <property type="nucleotide sequence ID" value="NZ_JAEPES010000004.1"/>
</dbReference>
<dbReference type="Proteomes" id="UP000636458">
    <property type="component" value="Unassembled WGS sequence"/>
</dbReference>
<organism evidence="2 3">
    <name type="scientific">Lacisediminihabitans changchengi</name>
    <dbReference type="NCBI Taxonomy" id="2787634"/>
    <lineage>
        <taxon>Bacteria</taxon>
        <taxon>Bacillati</taxon>
        <taxon>Actinomycetota</taxon>
        <taxon>Actinomycetes</taxon>
        <taxon>Micrococcales</taxon>
        <taxon>Microbacteriaceae</taxon>
        <taxon>Lacisediminihabitans</taxon>
    </lineage>
</organism>
<dbReference type="SUPFAM" id="SSF140652">
    <property type="entry name" value="YozE-like"/>
    <property type="match status" value="1"/>
</dbReference>
<evidence type="ECO:0000313" key="2">
    <source>
        <dbReference type="EMBL" id="MBK4348630.1"/>
    </source>
</evidence>
<sequence>MTESFHDWLLEQAERRDEVGELAASVAKDPRFPAHGDKAIFEGWFTSASEPKHNGVAFERAWEEFEGKHVAP</sequence>
<accession>A0A934W5L0</accession>
<dbReference type="AlphaFoldDB" id="A0A934W5L0"/>
<dbReference type="InterPro" id="IPR036806">
    <property type="entry name" value="YozE_SAM-like_sf"/>
</dbReference>
<dbReference type="Gene3D" id="1.10.150.260">
    <property type="entry name" value="YozE SAM-like"/>
    <property type="match status" value="1"/>
</dbReference>
<evidence type="ECO:0000259" key="1">
    <source>
        <dbReference type="Pfam" id="PF06855"/>
    </source>
</evidence>
<dbReference type="EMBL" id="JAEPES010000004">
    <property type="protein sequence ID" value="MBK4348630.1"/>
    <property type="molecule type" value="Genomic_DNA"/>
</dbReference>
<dbReference type="Pfam" id="PF06855">
    <property type="entry name" value="YozE_SAM_like"/>
    <property type="match status" value="1"/>
</dbReference>
<protein>
    <recommendedName>
        <fullName evidence="1">YozE SAM-like domain-containing protein</fullName>
    </recommendedName>
</protein>
<dbReference type="InterPro" id="IPR023089">
    <property type="entry name" value="YozE_SAM-like"/>
</dbReference>
<reference evidence="2" key="1">
    <citation type="submission" date="2021-01" db="EMBL/GenBank/DDBJ databases">
        <title>Lacisediminihabitans sp. nov. strain G11-30, isolated from Antarctic Soil.</title>
        <authorList>
            <person name="Li J."/>
        </authorList>
    </citation>
    <scope>NUCLEOTIDE SEQUENCE</scope>
    <source>
        <strain evidence="2">G11-30</strain>
    </source>
</reference>
<gene>
    <name evidence="2" type="ORF">IV501_13385</name>
</gene>
<comment type="caution">
    <text evidence="2">The sequence shown here is derived from an EMBL/GenBank/DDBJ whole genome shotgun (WGS) entry which is preliminary data.</text>
</comment>
<keyword evidence="3" id="KW-1185">Reference proteome</keyword>
<evidence type="ECO:0000313" key="3">
    <source>
        <dbReference type="Proteomes" id="UP000636458"/>
    </source>
</evidence>
<proteinExistence type="predicted"/>
<name>A0A934W5L0_9MICO</name>